<organism evidence="8 9">
    <name type="scientific">Bionectria ochroleuca</name>
    <name type="common">Gliocladium roseum</name>
    <dbReference type="NCBI Taxonomy" id="29856"/>
    <lineage>
        <taxon>Eukaryota</taxon>
        <taxon>Fungi</taxon>
        <taxon>Dikarya</taxon>
        <taxon>Ascomycota</taxon>
        <taxon>Pezizomycotina</taxon>
        <taxon>Sordariomycetes</taxon>
        <taxon>Hypocreomycetidae</taxon>
        <taxon>Hypocreales</taxon>
        <taxon>Bionectriaceae</taxon>
        <taxon>Clonostachys</taxon>
    </lineage>
</organism>
<dbReference type="InterPro" id="IPR010987">
    <property type="entry name" value="Glutathione-S-Trfase_C-like"/>
</dbReference>
<dbReference type="EC" id="2.5.1.18" evidence="2"/>
<keyword evidence="9" id="KW-1185">Reference proteome</keyword>
<evidence type="ECO:0000256" key="3">
    <source>
        <dbReference type="ARBA" id="ARBA00022679"/>
    </source>
</evidence>
<dbReference type="InterPro" id="IPR004046">
    <property type="entry name" value="GST_C"/>
</dbReference>
<evidence type="ECO:0000313" key="9">
    <source>
        <dbReference type="Proteomes" id="UP000766486"/>
    </source>
</evidence>
<evidence type="ECO:0000259" key="7">
    <source>
        <dbReference type="PROSITE" id="PS50405"/>
    </source>
</evidence>
<gene>
    <name evidence="8" type="ORF">CLO192961_LOCUS128055</name>
</gene>
<dbReference type="SFLD" id="SFLDG00358">
    <property type="entry name" value="Main_(cytGST)"/>
    <property type="match status" value="1"/>
</dbReference>
<evidence type="ECO:0000256" key="5">
    <source>
        <dbReference type="RuleBase" id="RU003494"/>
    </source>
</evidence>
<evidence type="ECO:0000256" key="2">
    <source>
        <dbReference type="ARBA" id="ARBA00012452"/>
    </source>
</evidence>
<feature type="domain" description="GST C-terminal" evidence="7">
    <location>
        <begin position="92"/>
        <end position="224"/>
    </location>
</feature>
<accession>A0ABY6U1S4</accession>
<proteinExistence type="inferred from homology"/>
<protein>
    <recommendedName>
        <fullName evidence="2">glutathione transferase</fullName>
        <ecNumber evidence="2">2.5.1.18</ecNumber>
    </recommendedName>
</protein>
<dbReference type="Pfam" id="PF00043">
    <property type="entry name" value="GST_C"/>
    <property type="match status" value="1"/>
</dbReference>
<evidence type="ECO:0000256" key="1">
    <source>
        <dbReference type="ARBA" id="ARBA00007409"/>
    </source>
</evidence>
<reference evidence="8 9" key="1">
    <citation type="submission" date="2019-06" db="EMBL/GenBank/DDBJ databases">
        <authorList>
            <person name="Broberg M."/>
        </authorList>
    </citation>
    <scope>NUCLEOTIDE SEQUENCE [LARGE SCALE GENOMIC DNA]</scope>
</reference>
<dbReference type="PROSITE" id="PS50405">
    <property type="entry name" value="GST_CTER"/>
    <property type="match status" value="1"/>
</dbReference>
<dbReference type="EMBL" id="CABFNS010000712">
    <property type="protein sequence ID" value="VUC23857.1"/>
    <property type="molecule type" value="Genomic_DNA"/>
</dbReference>
<dbReference type="InterPro" id="IPR036282">
    <property type="entry name" value="Glutathione-S-Trfase_C_sf"/>
</dbReference>
<evidence type="ECO:0000259" key="6">
    <source>
        <dbReference type="PROSITE" id="PS50404"/>
    </source>
</evidence>
<dbReference type="Gene3D" id="1.20.1050.130">
    <property type="match status" value="1"/>
</dbReference>
<dbReference type="InterPro" id="IPR040079">
    <property type="entry name" value="Glutathione_S-Trfase"/>
</dbReference>
<dbReference type="SFLD" id="SFLDS00019">
    <property type="entry name" value="Glutathione_Transferase_(cytos"/>
    <property type="match status" value="1"/>
</dbReference>
<dbReference type="CDD" id="cd03048">
    <property type="entry name" value="GST_N_Ure2p_like"/>
    <property type="match status" value="1"/>
</dbReference>
<keyword evidence="3" id="KW-0808">Transferase</keyword>
<evidence type="ECO:0000256" key="4">
    <source>
        <dbReference type="ARBA" id="ARBA00047960"/>
    </source>
</evidence>
<sequence length="250" mass="28746">MTPTKAIRVWLTPPGPNSWKVVNVIEELGVPYEFVSFKFEHVKSPPFININPNGRVPAIEDPNTDITLWETGAIIQYLISQYDPNKLLHYDTLKEHNLCIQWLSFQISGQGPYFGQCGWFSVLHPEKIPSAIERYQNELKRILGVLETVLASRPADQQWLVGDRITFADLSFVPYNDRVDVLLGVPADKKFESFPHVKAWHEKMIARPAWIKSMEHRARLMDEQGLDWHGLPKGVANIEEFEKSLKQGEE</sequence>
<feature type="domain" description="GST N-terminal" evidence="6">
    <location>
        <begin position="5"/>
        <end position="86"/>
    </location>
</feature>
<comment type="catalytic activity">
    <reaction evidence="4">
        <text>RX + glutathione = an S-substituted glutathione + a halide anion + H(+)</text>
        <dbReference type="Rhea" id="RHEA:16437"/>
        <dbReference type="ChEBI" id="CHEBI:15378"/>
        <dbReference type="ChEBI" id="CHEBI:16042"/>
        <dbReference type="ChEBI" id="CHEBI:17792"/>
        <dbReference type="ChEBI" id="CHEBI:57925"/>
        <dbReference type="ChEBI" id="CHEBI:90779"/>
        <dbReference type="EC" id="2.5.1.18"/>
    </reaction>
</comment>
<dbReference type="InterPro" id="IPR004045">
    <property type="entry name" value="Glutathione_S-Trfase_N"/>
</dbReference>
<dbReference type="SUPFAM" id="SSF52833">
    <property type="entry name" value="Thioredoxin-like"/>
    <property type="match status" value="1"/>
</dbReference>
<dbReference type="InterPro" id="IPR036249">
    <property type="entry name" value="Thioredoxin-like_sf"/>
</dbReference>
<dbReference type="Proteomes" id="UP000766486">
    <property type="component" value="Unassembled WGS sequence"/>
</dbReference>
<dbReference type="SFLD" id="SFLDG01151">
    <property type="entry name" value="Main.2:_Nu-like"/>
    <property type="match status" value="1"/>
</dbReference>
<dbReference type="PROSITE" id="PS50404">
    <property type="entry name" value="GST_NTER"/>
    <property type="match status" value="1"/>
</dbReference>
<dbReference type="SUPFAM" id="SSF47616">
    <property type="entry name" value="GST C-terminal domain-like"/>
    <property type="match status" value="1"/>
</dbReference>
<name>A0ABY6U1S4_BIOOC</name>
<comment type="similarity">
    <text evidence="1 5">Belongs to the GST superfamily.</text>
</comment>
<dbReference type="PANTHER" id="PTHR44051:SF20">
    <property type="entry name" value="GLUTATHIONE TRANSFERASE 1 (EUROFUNG)"/>
    <property type="match status" value="1"/>
</dbReference>
<evidence type="ECO:0000313" key="8">
    <source>
        <dbReference type="EMBL" id="VUC23857.1"/>
    </source>
</evidence>
<comment type="caution">
    <text evidence="8">The sequence shown here is derived from an EMBL/GenBank/DDBJ whole genome shotgun (WGS) entry which is preliminary data.</text>
</comment>
<dbReference type="PANTHER" id="PTHR44051">
    <property type="entry name" value="GLUTATHIONE S-TRANSFERASE-RELATED"/>
    <property type="match status" value="1"/>
</dbReference>
<dbReference type="Pfam" id="PF02798">
    <property type="entry name" value="GST_N"/>
    <property type="match status" value="1"/>
</dbReference>